<gene>
    <name evidence="1" type="ordered locus">GWCH70_0744</name>
</gene>
<dbReference type="STRING" id="471223.GWCH70_0744"/>
<proteinExistence type="predicted"/>
<dbReference type="EMBL" id="CP001638">
    <property type="protein sequence ID" value="ACS23630.1"/>
    <property type="molecule type" value="Genomic_DNA"/>
</dbReference>
<sequence>MPPQQGRSDASRWCLELDNKEKRKAAQFRLKAAHVLWATAKCRHPGSVYSPLQSHSYIGVAFYLKRKVGIRYNILKGQKRSKERESR</sequence>
<evidence type="ECO:0000313" key="1">
    <source>
        <dbReference type="EMBL" id="ACS23630.1"/>
    </source>
</evidence>
<name>C5D772_GEOSW</name>
<reference evidence="1" key="1">
    <citation type="submission" date="2009-06" db="EMBL/GenBank/DDBJ databases">
        <title>Complete sequence of chromosome of Geopacillus sp. WCH70.</title>
        <authorList>
            <consortium name="US DOE Joint Genome Institute"/>
            <person name="Lucas S."/>
            <person name="Copeland A."/>
            <person name="Lapidus A."/>
            <person name="Glavina del Rio T."/>
            <person name="Dalin E."/>
            <person name="Tice H."/>
            <person name="Bruce D."/>
            <person name="Goodwin L."/>
            <person name="Pitluck S."/>
            <person name="Chertkov O."/>
            <person name="Brettin T."/>
            <person name="Detter J.C."/>
            <person name="Han C."/>
            <person name="Larimer F."/>
            <person name="Land M."/>
            <person name="Hauser L."/>
            <person name="Kyrpides N."/>
            <person name="Mikhailova N."/>
            <person name="Brumm P."/>
            <person name="Mead D.A."/>
            <person name="Richardson P."/>
        </authorList>
    </citation>
    <scope>NUCLEOTIDE SEQUENCE [LARGE SCALE GENOMIC DNA]</scope>
    <source>
        <strain evidence="1">WCH70</strain>
    </source>
</reference>
<dbReference type="HOGENOM" id="CLU_2478927_0_0_9"/>
<dbReference type="KEGG" id="gwc:GWCH70_0744"/>
<protein>
    <submittedName>
        <fullName evidence="1">Uncharacterized protein</fullName>
    </submittedName>
</protein>
<organism evidence="1">
    <name type="scientific">Geobacillus sp. (strain WCH70)</name>
    <dbReference type="NCBI Taxonomy" id="471223"/>
    <lineage>
        <taxon>Bacteria</taxon>
        <taxon>Bacillati</taxon>
        <taxon>Bacillota</taxon>
        <taxon>Bacilli</taxon>
        <taxon>Bacillales</taxon>
        <taxon>Anoxybacillaceae</taxon>
        <taxon>Geobacillus</taxon>
    </lineage>
</organism>
<dbReference type="AlphaFoldDB" id="C5D772"/>
<accession>C5D772</accession>